<dbReference type="PANTHER" id="PTHR47129:SF1">
    <property type="entry name" value="NMRA-LIKE DOMAIN-CONTAINING PROTEIN"/>
    <property type="match status" value="1"/>
</dbReference>
<name>A0A2T2ZVI5_9PEZI</name>
<reference evidence="2 3" key="1">
    <citation type="journal article" date="2018" name="Mycol. Prog.">
        <title>Coniella lustricola, a new species from submerged detritus.</title>
        <authorList>
            <person name="Raudabaugh D.B."/>
            <person name="Iturriaga T."/>
            <person name="Carver A."/>
            <person name="Mondo S."/>
            <person name="Pangilinan J."/>
            <person name="Lipzen A."/>
            <person name="He G."/>
            <person name="Amirebrahimi M."/>
            <person name="Grigoriev I.V."/>
            <person name="Miller A.N."/>
        </authorList>
    </citation>
    <scope>NUCLEOTIDE SEQUENCE [LARGE SCALE GENOMIC DNA]</scope>
    <source>
        <strain evidence="2 3">B22-T-1</strain>
    </source>
</reference>
<evidence type="ECO:0000259" key="1">
    <source>
        <dbReference type="Pfam" id="PF05368"/>
    </source>
</evidence>
<keyword evidence="3" id="KW-1185">Reference proteome</keyword>
<accession>A0A2T2ZVI5</accession>
<dbReference type="Gene3D" id="3.90.25.10">
    <property type="entry name" value="UDP-galactose 4-epimerase, domain 1"/>
    <property type="match status" value="1"/>
</dbReference>
<dbReference type="InterPro" id="IPR036291">
    <property type="entry name" value="NAD(P)-bd_dom_sf"/>
</dbReference>
<dbReference type="SUPFAM" id="SSF51735">
    <property type="entry name" value="NAD(P)-binding Rossmann-fold domains"/>
    <property type="match status" value="1"/>
</dbReference>
<dbReference type="Proteomes" id="UP000241462">
    <property type="component" value="Unassembled WGS sequence"/>
</dbReference>
<evidence type="ECO:0000313" key="2">
    <source>
        <dbReference type="EMBL" id="PSR77812.1"/>
    </source>
</evidence>
<dbReference type="EMBL" id="KZ678636">
    <property type="protein sequence ID" value="PSR77812.1"/>
    <property type="molecule type" value="Genomic_DNA"/>
</dbReference>
<organism evidence="2 3">
    <name type="scientific">Coniella lustricola</name>
    <dbReference type="NCBI Taxonomy" id="2025994"/>
    <lineage>
        <taxon>Eukaryota</taxon>
        <taxon>Fungi</taxon>
        <taxon>Dikarya</taxon>
        <taxon>Ascomycota</taxon>
        <taxon>Pezizomycotina</taxon>
        <taxon>Sordariomycetes</taxon>
        <taxon>Sordariomycetidae</taxon>
        <taxon>Diaporthales</taxon>
        <taxon>Schizoparmaceae</taxon>
        <taxon>Coniella</taxon>
    </lineage>
</organism>
<dbReference type="OrthoDB" id="419598at2759"/>
<dbReference type="Gene3D" id="3.40.50.720">
    <property type="entry name" value="NAD(P)-binding Rossmann-like Domain"/>
    <property type="match status" value="1"/>
</dbReference>
<gene>
    <name evidence="2" type="ORF">BD289DRAFT_377431</name>
</gene>
<dbReference type="InterPro" id="IPR008030">
    <property type="entry name" value="NmrA-like"/>
</dbReference>
<sequence length="325" mass="35530">MKEIAIFPAAGALGGSTYRHLLRLVPNDHVTLICRHPEKIPDEYKQDPSGVGVTVRRASYESTPQELEVAFAGVDVLFLVSYPSHVHEYRVKVQLPAIDAARRAGVKHIFYSSLGFSSDASSASLQSDSQAVVMQAHLDTEKYLASIAETDPAFTYTSIREGIYSESFPIYTAFLDPQKAADGAEVQIPHDGQGPGLSWVKRDELGEASARLIARYCGVDGQFPQQLVNGKVLLSGTRAVSLAETVEILGQMVGKSFEIREVSVDEYVKLPQVLSGFGDEEKARTWATAWKAIQAGEAALVTPDLEQILGRKPEAYEKTLKEFLA</sequence>
<dbReference type="STRING" id="2025994.A0A2T2ZVI5"/>
<dbReference type="PANTHER" id="PTHR47129">
    <property type="entry name" value="QUINONE OXIDOREDUCTASE 2"/>
    <property type="match status" value="1"/>
</dbReference>
<feature type="domain" description="NmrA-like" evidence="1">
    <location>
        <begin position="2"/>
        <end position="271"/>
    </location>
</feature>
<dbReference type="InterPro" id="IPR052718">
    <property type="entry name" value="NmrA-type_oxidoreductase"/>
</dbReference>
<dbReference type="Pfam" id="PF05368">
    <property type="entry name" value="NmrA"/>
    <property type="match status" value="1"/>
</dbReference>
<dbReference type="InParanoid" id="A0A2T2ZVI5"/>
<proteinExistence type="predicted"/>
<evidence type="ECO:0000313" key="3">
    <source>
        <dbReference type="Proteomes" id="UP000241462"/>
    </source>
</evidence>
<protein>
    <recommendedName>
        <fullName evidence="1">NmrA-like domain-containing protein</fullName>
    </recommendedName>
</protein>
<dbReference type="AlphaFoldDB" id="A0A2T2ZVI5"/>